<gene>
    <name evidence="2" type="ORF">J7T54_000858</name>
</gene>
<feature type="compositionally biased region" description="Pro residues" evidence="1">
    <location>
        <begin position="132"/>
        <end position="147"/>
    </location>
</feature>
<feature type="region of interest" description="Disordered" evidence="1">
    <location>
        <begin position="458"/>
        <end position="561"/>
    </location>
</feature>
<feature type="compositionally biased region" description="Basic residues" evidence="1">
    <location>
        <begin position="270"/>
        <end position="279"/>
    </location>
</feature>
<evidence type="ECO:0000256" key="1">
    <source>
        <dbReference type="SAM" id="MobiDB-lite"/>
    </source>
</evidence>
<dbReference type="EMBL" id="JAGIXG020000011">
    <property type="protein sequence ID" value="KAI6782715.1"/>
    <property type="molecule type" value="Genomic_DNA"/>
</dbReference>
<feature type="compositionally biased region" description="Acidic residues" evidence="1">
    <location>
        <begin position="360"/>
        <end position="373"/>
    </location>
</feature>
<feature type="compositionally biased region" description="Basic and acidic residues" evidence="1">
    <location>
        <begin position="458"/>
        <end position="467"/>
    </location>
</feature>
<proteinExistence type="predicted"/>
<feature type="region of interest" description="Disordered" evidence="1">
    <location>
        <begin position="640"/>
        <end position="660"/>
    </location>
</feature>
<feature type="compositionally biased region" description="Low complexity" evidence="1">
    <location>
        <begin position="200"/>
        <end position="232"/>
    </location>
</feature>
<organism evidence="2 3">
    <name type="scientific">Emericellopsis cladophorae</name>
    <dbReference type="NCBI Taxonomy" id="2686198"/>
    <lineage>
        <taxon>Eukaryota</taxon>
        <taxon>Fungi</taxon>
        <taxon>Dikarya</taxon>
        <taxon>Ascomycota</taxon>
        <taxon>Pezizomycotina</taxon>
        <taxon>Sordariomycetes</taxon>
        <taxon>Hypocreomycetidae</taxon>
        <taxon>Hypocreales</taxon>
        <taxon>Bionectriaceae</taxon>
        <taxon>Emericellopsis</taxon>
    </lineage>
</organism>
<feature type="region of interest" description="Disordered" evidence="1">
    <location>
        <begin position="303"/>
        <end position="419"/>
    </location>
</feature>
<protein>
    <submittedName>
        <fullName evidence="2">Uncharacterized protein</fullName>
    </submittedName>
</protein>
<keyword evidence="3" id="KW-1185">Reference proteome</keyword>
<feature type="region of interest" description="Disordered" evidence="1">
    <location>
        <begin position="191"/>
        <end position="291"/>
    </location>
</feature>
<dbReference type="GeneID" id="75827377"/>
<sequence>MISAAQFVLVNAQFLTSTRPALSRVAPIAAPLISSTSNAASTDVAFEPRIANLEVHASEVEDRSAVGSEHKVDDNLCSNLECRGHHDAGEEEVERRAAWEFFFEKNPEYYWDEDEYQILKKENSHKHRPAPQALPPPQHHNPTPPQYSNPALAQAPVHPDKQDGDDFVVVIPKDKTKGEALMVPAGEYNDYLSKNPQYRPQPQGAGQQMQQNMPYQEQPQAQSQQRVPQAQPYRSQHPQGQPRHGHYHIPQAHGKAPVQQPHYPVGSYRPQKHQKRRVRPSPYKFPKTPEALAFTRAYREDIRQNGRVKPKPEDQLKEEEEEEDESEAEADLNHPIVDQSPEYDQGSQIQELAQLAIANEGDESQEPYADEGYVDGAGEYYDPHNEEVDDYVEDLPAGGVPEPWSNDVEPSPNTGAGWKLAPFRPNFEIPGIQSPFDAFRAHANGEGLVSDEKLAKMKAAAEERKAAEAAAKQKQNVVQEQNQQSKPTQKQPMLSGPEKLEEMKAVAEKQKAAKIAKAQKQAQADKEMQKQQQKQQQKQPQADQQLKQQRKHQLRSIAAPKLVAGQNRRRVLFEDEDWQTSHGARHHVWRDSKAVNLRVNANSYLSPGLCVSLSVELRINLSRNPKNYLDRNLVLENRNNGSSLLSDRSSDWSSGRSLKG</sequence>
<feature type="compositionally biased region" description="Low complexity" evidence="1">
    <location>
        <begin position="468"/>
        <end position="484"/>
    </location>
</feature>
<feature type="compositionally biased region" description="Low complexity" evidence="1">
    <location>
        <begin position="513"/>
        <end position="522"/>
    </location>
</feature>
<evidence type="ECO:0000313" key="2">
    <source>
        <dbReference type="EMBL" id="KAI6782715.1"/>
    </source>
</evidence>
<feature type="compositionally biased region" description="Low complexity" evidence="1">
    <location>
        <begin position="530"/>
        <end position="547"/>
    </location>
</feature>
<feature type="compositionally biased region" description="Basic and acidic residues" evidence="1">
    <location>
        <begin position="498"/>
        <end position="511"/>
    </location>
</feature>
<accession>A0A9P9Y419</accession>
<name>A0A9P9Y419_9HYPO</name>
<feature type="compositionally biased region" description="Acidic residues" evidence="1">
    <location>
        <begin position="316"/>
        <end position="330"/>
    </location>
</feature>
<evidence type="ECO:0000313" key="3">
    <source>
        <dbReference type="Proteomes" id="UP001055219"/>
    </source>
</evidence>
<feature type="region of interest" description="Disordered" evidence="1">
    <location>
        <begin position="124"/>
        <end position="165"/>
    </location>
</feature>
<dbReference type="RefSeq" id="XP_051363571.1">
    <property type="nucleotide sequence ID" value="XM_051504890.1"/>
</dbReference>
<dbReference type="Proteomes" id="UP001055219">
    <property type="component" value="Unassembled WGS sequence"/>
</dbReference>
<dbReference type="AlphaFoldDB" id="A0A9P9Y419"/>
<comment type="caution">
    <text evidence="2">The sequence shown here is derived from an EMBL/GenBank/DDBJ whole genome shotgun (WGS) entry which is preliminary data.</text>
</comment>
<reference evidence="2" key="2">
    <citation type="submission" date="2022-07" db="EMBL/GenBank/DDBJ databases">
        <authorList>
            <person name="Goncalves M.F.M."/>
            <person name="Hilario S."/>
            <person name="Van De Peer Y."/>
            <person name="Esteves A.C."/>
            <person name="Alves A."/>
        </authorList>
    </citation>
    <scope>NUCLEOTIDE SEQUENCE</scope>
    <source>
        <strain evidence="2">MUM 19.33</strain>
    </source>
</reference>
<feature type="compositionally biased region" description="Basic and acidic residues" evidence="1">
    <location>
        <begin position="303"/>
        <end position="315"/>
    </location>
</feature>
<reference evidence="2" key="1">
    <citation type="journal article" date="2021" name="J Fungi (Basel)">
        <title>Genomic and Metabolomic Analyses of the Marine Fungus Emericellopsis cladophorae: Insights into Saltwater Adaptability Mechanisms and Its Biosynthetic Potential.</title>
        <authorList>
            <person name="Goncalves M.F.M."/>
            <person name="Hilario S."/>
            <person name="Van de Peer Y."/>
            <person name="Esteves A.C."/>
            <person name="Alves A."/>
        </authorList>
    </citation>
    <scope>NUCLEOTIDE SEQUENCE</scope>
    <source>
        <strain evidence="2">MUM 19.33</strain>
    </source>
</reference>